<protein>
    <submittedName>
        <fullName evidence="1">Uncharacterized protein</fullName>
    </submittedName>
</protein>
<keyword evidence="1" id="KW-0614">Plasmid</keyword>
<organism evidence="1 2">
    <name type="scientific">Bombilactobacillus mellifer</name>
    <dbReference type="NCBI Taxonomy" id="1218492"/>
    <lineage>
        <taxon>Bacteria</taxon>
        <taxon>Bacillati</taxon>
        <taxon>Bacillota</taxon>
        <taxon>Bacilli</taxon>
        <taxon>Lactobacillales</taxon>
        <taxon>Lactobacillaceae</taxon>
        <taxon>Bombilactobacillus</taxon>
    </lineage>
</organism>
<evidence type="ECO:0000313" key="1">
    <source>
        <dbReference type="EMBL" id="KJY59494.1"/>
    </source>
</evidence>
<reference evidence="1 2" key="1">
    <citation type="submission" date="2015-01" db="EMBL/GenBank/DDBJ databases">
        <title>Comparative genomics of the lactic acid bacteria isolated from the honey bee gut.</title>
        <authorList>
            <person name="Ellegaard K.M."/>
            <person name="Tamarit D."/>
            <person name="Javelind E."/>
            <person name="Olofsson T."/>
            <person name="Andersson S.G."/>
            <person name="Vasquez A."/>
        </authorList>
    </citation>
    <scope>NUCLEOTIDE SEQUENCE [LARGE SCALE GENOMIC DNA]</scope>
    <source>
        <strain evidence="1 2">Bin4</strain>
        <plasmid evidence="1">pBin4p1</plasmid>
    </source>
</reference>
<dbReference type="RefSeq" id="WP_046318092.1">
    <property type="nucleotide sequence ID" value="NZ_JBHSZT010000002.1"/>
</dbReference>
<name>A0A0F4LMJ7_9LACO</name>
<accession>A0A0F4LMJ7</accession>
<dbReference type="PATRIC" id="fig|1218492.5.peg.62"/>
<dbReference type="HOGENOM" id="CLU_2012335_0_0_9"/>
<keyword evidence="2" id="KW-1185">Reference proteome</keyword>
<dbReference type="EMBL" id="JXJQ01000022">
    <property type="protein sequence ID" value="KJY59494.1"/>
    <property type="molecule type" value="Genomic_DNA"/>
</dbReference>
<dbReference type="AlphaFoldDB" id="A0A0F4LMJ7"/>
<comment type="caution">
    <text evidence="1">The sequence shown here is derived from an EMBL/GenBank/DDBJ whole genome shotgun (WGS) entry which is preliminary data.</text>
</comment>
<gene>
    <name evidence="1" type="ORF">JG30_12670</name>
</gene>
<geneLocation type="plasmid" evidence="1">
    <name>pBin4p1</name>
</geneLocation>
<proteinExistence type="predicted"/>
<dbReference type="Proteomes" id="UP000033558">
    <property type="component" value="Unassembled WGS sequence"/>
</dbReference>
<evidence type="ECO:0000313" key="2">
    <source>
        <dbReference type="Proteomes" id="UP000033558"/>
    </source>
</evidence>
<sequence length="123" mass="14743">MDHKDKYIFRGILTNFLKDYFSYKFSYFPSPYYLNLKNIESLKNNKDFKKVILFAMIFQTKQQRLVTFIDFEHYFVLLNKLSKLNLNKKDLRKGSICTGSYSINKNNILLLEEITSVRTTDEQ</sequence>